<dbReference type="Proteomes" id="UP000275267">
    <property type="component" value="Unassembled WGS sequence"/>
</dbReference>
<dbReference type="PANTHER" id="PTHR33326:SF4">
    <property type="entry name" value="OS08G0495300 PROTEIN"/>
    <property type="match status" value="1"/>
</dbReference>
<keyword evidence="4" id="KW-1185">Reference proteome</keyword>
<organism evidence="3 4">
    <name type="scientific">Panicum miliaceum</name>
    <name type="common">Proso millet</name>
    <name type="synonym">Broomcorn millet</name>
    <dbReference type="NCBI Taxonomy" id="4540"/>
    <lineage>
        <taxon>Eukaryota</taxon>
        <taxon>Viridiplantae</taxon>
        <taxon>Streptophyta</taxon>
        <taxon>Embryophyta</taxon>
        <taxon>Tracheophyta</taxon>
        <taxon>Spermatophyta</taxon>
        <taxon>Magnoliopsida</taxon>
        <taxon>Liliopsida</taxon>
        <taxon>Poales</taxon>
        <taxon>Poaceae</taxon>
        <taxon>PACMAD clade</taxon>
        <taxon>Panicoideae</taxon>
        <taxon>Panicodae</taxon>
        <taxon>Paniceae</taxon>
        <taxon>Panicinae</taxon>
        <taxon>Panicum</taxon>
        <taxon>Panicum sect. Panicum</taxon>
    </lineage>
</organism>
<dbReference type="PANTHER" id="PTHR33326">
    <property type="entry name" value="OS05G0543800 PROTEIN"/>
    <property type="match status" value="1"/>
</dbReference>
<accession>A0A3L6TRU4</accession>
<dbReference type="InterPro" id="IPR025753">
    <property type="entry name" value="AAA_N_dom"/>
</dbReference>
<dbReference type="EMBL" id="PQIB02000001">
    <property type="protein sequence ID" value="RLN42870.1"/>
    <property type="molecule type" value="Genomic_DNA"/>
</dbReference>
<feature type="domain" description="AAA-type ATPase N-terminal" evidence="2">
    <location>
        <begin position="287"/>
        <end position="332"/>
    </location>
</feature>
<reference evidence="4" key="1">
    <citation type="journal article" date="2019" name="Nat. Commun.">
        <title>The genome of broomcorn millet.</title>
        <authorList>
            <person name="Zou C."/>
            <person name="Miki D."/>
            <person name="Li D."/>
            <person name="Tang Q."/>
            <person name="Xiao L."/>
            <person name="Rajput S."/>
            <person name="Deng P."/>
            <person name="Jia W."/>
            <person name="Huang R."/>
            <person name="Zhang M."/>
            <person name="Sun Y."/>
            <person name="Hu J."/>
            <person name="Fu X."/>
            <person name="Schnable P.S."/>
            <person name="Li F."/>
            <person name="Zhang H."/>
            <person name="Feng B."/>
            <person name="Zhu X."/>
            <person name="Liu R."/>
            <person name="Schnable J.C."/>
            <person name="Zhu J.-K."/>
            <person name="Zhang H."/>
        </authorList>
    </citation>
    <scope>NUCLEOTIDE SEQUENCE [LARGE SCALE GENOMIC DNA]</scope>
</reference>
<dbReference type="Pfam" id="PF14363">
    <property type="entry name" value="AAA_assoc"/>
    <property type="match status" value="1"/>
</dbReference>
<dbReference type="OrthoDB" id="693072at2759"/>
<name>A0A3L6TRU4_PANMI</name>
<evidence type="ECO:0000313" key="3">
    <source>
        <dbReference type="EMBL" id="RLN42870.1"/>
    </source>
</evidence>
<protein>
    <recommendedName>
        <fullName evidence="2">AAA-type ATPase N-terminal domain-containing protein</fullName>
    </recommendedName>
</protein>
<proteinExistence type="predicted"/>
<evidence type="ECO:0000259" key="2">
    <source>
        <dbReference type="Pfam" id="PF14363"/>
    </source>
</evidence>
<evidence type="ECO:0000256" key="1">
    <source>
        <dbReference type="SAM" id="MobiDB-lite"/>
    </source>
</evidence>
<dbReference type="AlphaFoldDB" id="A0A3L6TRU4"/>
<evidence type="ECO:0000313" key="4">
    <source>
        <dbReference type="Proteomes" id="UP000275267"/>
    </source>
</evidence>
<feature type="region of interest" description="Disordered" evidence="1">
    <location>
        <begin position="1"/>
        <end position="23"/>
    </location>
</feature>
<gene>
    <name evidence="3" type="ORF">C2845_PM01G23160</name>
</gene>
<sequence>MWAKSGSITARRRNRSTGPGPTGPLVLIPQVGINPLVFFAISSQLLAPNRPTSKPFLDEDNVIESASAQADCPIDAFGSLCAEEHATSVQNSQAASSITTASSSMPQSQTLAQDTMDVPPPPGCCVSPVSRVLARIEFDWGCTLYIRQDLQGSFHTYPGLGGPFRSLQEADEAIDGHLDELRHPTMFKQQDGVSTMDIMIRRSLYWPDGKCMRSKSCAMQRNNDQMCRLVQSLVDKYNEDHRLLGVSALSHPLYRALRVPGYCVLSYSWNFGFPDQLRDAEAELRVMYKEVKAYLRAEGASSSAAERLVLSMLDGGEVVDQFDGATVWWSAHSTVRHVDGGKKDERLFKLHYHESHRELVLGNYLPSVQEEGPQDHGQ</sequence>
<comment type="caution">
    <text evidence="3">The sequence shown here is derived from an EMBL/GenBank/DDBJ whole genome shotgun (WGS) entry which is preliminary data.</text>
</comment>